<proteinExistence type="predicted"/>
<gene>
    <name evidence="2" type="ORF">ENJ12_07660</name>
</gene>
<evidence type="ECO:0000259" key="1">
    <source>
        <dbReference type="PROSITE" id="PS50801"/>
    </source>
</evidence>
<dbReference type="InterPro" id="IPR002645">
    <property type="entry name" value="STAS_dom"/>
</dbReference>
<accession>A0A831WFN2</accession>
<dbReference type="PROSITE" id="PS50801">
    <property type="entry name" value="STAS"/>
    <property type="match status" value="1"/>
</dbReference>
<dbReference type="InterPro" id="IPR052746">
    <property type="entry name" value="MlaB_ABC_Transporter"/>
</dbReference>
<dbReference type="AlphaFoldDB" id="A0A831WFN2"/>
<sequence>MGRVLIMTGSSTSLHLDPHLELDNLPELAQKLRESLMQDDAPLVLDGSGIQSIDGAAIQLLLLAVQTAKEKNIPCSWHQPSSALSKAVALLGLTDDMLLEATEQ</sequence>
<dbReference type="InterPro" id="IPR036513">
    <property type="entry name" value="STAS_dom_sf"/>
</dbReference>
<protein>
    <submittedName>
        <fullName evidence="2">STAS domain-containing protein</fullName>
    </submittedName>
</protein>
<comment type="caution">
    <text evidence="2">The sequence shown here is derived from an EMBL/GenBank/DDBJ whole genome shotgun (WGS) entry which is preliminary data.</text>
</comment>
<dbReference type="PANTHER" id="PTHR35849:SF2">
    <property type="entry name" value="BLR2341 PROTEIN"/>
    <property type="match status" value="1"/>
</dbReference>
<dbReference type="SUPFAM" id="SSF52091">
    <property type="entry name" value="SpoIIaa-like"/>
    <property type="match status" value="1"/>
</dbReference>
<dbReference type="Proteomes" id="UP000886339">
    <property type="component" value="Unassembled WGS sequence"/>
</dbReference>
<dbReference type="Gene3D" id="3.30.750.24">
    <property type="entry name" value="STAS domain"/>
    <property type="match status" value="1"/>
</dbReference>
<feature type="domain" description="STAS" evidence="1">
    <location>
        <begin position="14"/>
        <end position="104"/>
    </location>
</feature>
<evidence type="ECO:0000313" key="2">
    <source>
        <dbReference type="EMBL" id="HEC06711.1"/>
    </source>
</evidence>
<organism evidence="2">
    <name type="scientific">Thiolapillus brandeum</name>
    <dbReference type="NCBI Taxonomy" id="1076588"/>
    <lineage>
        <taxon>Bacteria</taxon>
        <taxon>Pseudomonadati</taxon>
        <taxon>Pseudomonadota</taxon>
        <taxon>Gammaproteobacteria</taxon>
        <taxon>Chromatiales</taxon>
        <taxon>Sedimenticolaceae</taxon>
        <taxon>Thiolapillus</taxon>
    </lineage>
</organism>
<name>A0A831WFN2_9GAMM</name>
<dbReference type="EMBL" id="DRLF01000269">
    <property type="protein sequence ID" value="HEC06711.1"/>
    <property type="molecule type" value="Genomic_DNA"/>
</dbReference>
<reference evidence="2" key="1">
    <citation type="journal article" date="2020" name="mSystems">
        <title>Genome- and Community-Level Interaction Insights into Carbon Utilization and Element Cycling Functions of Hydrothermarchaeota in Hydrothermal Sediment.</title>
        <authorList>
            <person name="Zhou Z."/>
            <person name="Liu Y."/>
            <person name="Xu W."/>
            <person name="Pan J."/>
            <person name="Luo Z.H."/>
            <person name="Li M."/>
        </authorList>
    </citation>
    <scope>NUCLEOTIDE SEQUENCE [LARGE SCALE GENOMIC DNA]</scope>
    <source>
        <strain evidence="2">HyVt-458</strain>
    </source>
</reference>
<dbReference type="Pfam" id="PF13466">
    <property type="entry name" value="STAS_2"/>
    <property type="match status" value="1"/>
</dbReference>
<dbReference type="InterPro" id="IPR058548">
    <property type="entry name" value="MlaB-like_STAS"/>
</dbReference>
<dbReference type="PANTHER" id="PTHR35849">
    <property type="entry name" value="BLR2341 PROTEIN"/>
    <property type="match status" value="1"/>
</dbReference>